<dbReference type="CDD" id="cd00299">
    <property type="entry name" value="GST_C_family"/>
    <property type="match status" value="1"/>
</dbReference>
<dbReference type="EMBL" id="CP136594">
    <property type="protein sequence ID" value="WOE75802.1"/>
    <property type="molecule type" value="Genomic_DNA"/>
</dbReference>
<keyword evidence="3" id="KW-1185">Reference proteome</keyword>
<evidence type="ECO:0000313" key="3">
    <source>
        <dbReference type="Proteomes" id="UP001302429"/>
    </source>
</evidence>
<dbReference type="SUPFAM" id="SSF47616">
    <property type="entry name" value="GST C-terminal domain-like"/>
    <property type="match status" value="1"/>
</dbReference>
<gene>
    <name evidence="2" type="ORF">RB602_03555</name>
</gene>
<name>A0AA97F9M3_9SPHN</name>
<reference evidence="2 3" key="1">
    <citation type="submission" date="2023-10" db="EMBL/GenBank/DDBJ databases">
        <title>Complete genome sequence of a Sphingomonadaceae bacterium.</title>
        <authorList>
            <person name="Yan C."/>
        </authorList>
    </citation>
    <scope>NUCLEOTIDE SEQUENCE [LARGE SCALE GENOMIC DNA]</scope>
    <source>
        <strain evidence="2 3">SCSIO 66989</strain>
    </source>
</reference>
<evidence type="ECO:0000259" key="1">
    <source>
        <dbReference type="Pfam" id="PF13417"/>
    </source>
</evidence>
<dbReference type="InterPro" id="IPR036249">
    <property type="entry name" value="Thioredoxin-like_sf"/>
</dbReference>
<protein>
    <submittedName>
        <fullName evidence="2">Glutathione S-transferase family protein</fullName>
    </submittedName>
</protein>
<dbReference type="Gene3D" id="1.20.1050.10">
    <property type="match status" value="1"/>
</dbReference>
<dbReference type="AlphaFoldDB" id="A0AA97F9M3"/>
<organism evidence="2 3">
    <name type="scientific">Alterisphingorhabdus coralli</name>
    <dbReference type="NCBI Taxonomy" id="3071408"/>
    <lineage>
        <taxon>Bacteria</taxon>
        <taxon>Pseudomonadati</taxon>
        <taxon>Pseudomonadota</taxon>
        <taxon>Alphaproteobacteria</taxon>
        <taxon>Sphingomonadales</taxon>
        <taxon>Sphingomonadaceae</taxon>
        <taxon>Alterisphingorhabdus (ex Yan et al. 2024)</taxon>
    </lineage>
</organism>
<dbReference type="Proteomes" id="UP001302429">
    <property type="component" value="Chromosome"/>
</dbReference>
<evidence type="ECO:0000313" key="2">
    <source>
        <dbReference type="EMBL" id="WOE75802.1"/>
    </source>
</evidence>
<proteinExistence type="predicted"/>
<sequence>MIVYGSRVSYYTGKLEAYLRYKGIAYQSAPTPYGKPQRLIDNVGVIQMPIVECGDGRWMSDTTPILLQLEKEHPGSTIMPGNPVVNFIARLIEDYGDEWLWRSAMHFRWSYPYDRMLISNVLVDEVTQDVPAPRFLKRRRIERRQVKSYVERDGVTASTRPHVEQGYHRALANMTQMLATRSFLLGDAPSLADYGMMGPMFRHFGQDPTPVEIMRTTAPTVFEWVARMWNAKPAAQQNFVDTVPDDAEPMLKEICETHLVQLAANAEGYAAGQDRFAMTVQGCNYQDIATSRYRVWCLEKLHKAFAALSSDDQQAVRDLLPYPEAEILWCEDTPAQSGYDPENRLPFGKAINVFAGGTP</sequence>
<dbReference type="RefSeq" id="WP_317083012.1">
    <property type="nucleotide sequence ID" value="NZ_CP136594.1"/>
</dbReference>
<dbReference type="KEGG" id="acoa:RB602_03555"/>
<dbReference type="Gene3D" id="3.40.30.10">
    <property type="entry name" value="Glutaredoxin"/>
    <property type="match status" value="1"/>
</dbReference>
<feature type="domain" description="GST N-terminal" evidence="1">
    <location>
        <begin position="4"/>
        <end position="76"/>
    </location>
</feature>
<accession>A0AA97F9M3</accession>
<dbReference type="Pfam" id="PF13417">
    <property type="entry name" value="GST_N_3"/>
    <property type="match status" value="1"/>
</dbReference>
<dbReference type="InterPro" id="IPR036282">
    <property type="entry name" value="Glutathione-S-Trfase_C_sf"/>
</dbReference>
<dbReference type="InterPro" id="IPR004045">
    <property type="entry name" value="Glutathione_S-Trfase_N"/>
</dbReference>
<dbReference type="SUPFAM" id="SSF52833">
    <property type="entry name" value="Thioredoxin-like"/>
    <property type="match status" value="1"/>
</dbReference>